<proteinExistence type="predicted"/>
<feature type="domain" description="HTH luxR-type" evidence="1">
    <location>
        <begin position="295"/>
        <end position="352"/>
    </location>
</feature>
<evidence type="ECO:0000259" key="1">
    <source>
        <dbReference type="SMART" id="SM00421"/>
    </source>
</evidence>
<evidence type="ECO:0000313" key="2">
    <source>
        <dbReference type="EMBL" id="GAD50856.1"/>
    </source>
</evidence>
<dbReference type="GO" id="GO:0003677">
    <property type="term" value="F:DNA binding"/>
    <property type="evidence" value="ECO:0007669"/>
    <property type="project" value="InterPro"/>
</dbReference>
<accession>U2YBK4</accession>
<name>U2YBK4_9SPHN</name>
<sequence>MKELDSLIGTIYEAGALPQFWGSMLDGVALQINALGGNLITSSPAGLTITSSPSVELATREFNEAGWNADNSRVNRLLARANHPGFLTDADLHTAQELASLPIYTEFLTPRGAAAGAATVITGANHDGIVIAFEAFTEHATAHKAVPLLNRLRPHFARAAVLSSTVQQERAETLLEAFNATRTPVGLLDAKGKLLMASDAFDPLLDDLVVDGAFRLRLMDVEADNHLAELLQTATLTNKGASIALRNDKKQGAAVLHLIPARRQARDLFSKVAYFTVIAHPDNTSLPSADVLSALFDLTPTEARVTRGIAMGQSTAELVRELNVTQETIKSHLKKIFAKTATHRQGDLALLITGFR</sequence>
<dbReference type="KEGG" id="ntd:EGO55_10600"/>
<dbReference type="Pfam" id="PF00196">
    <property type="entry name" value="GerE"/>
    <property type="match status" value="1"/>
</dbReference>
<dbReference type="PRINTS" id="PR00038">
    <property type="entry name" value="HTHLUXR"/>
</dbReference>
<dbReference type="Proteomes" id="UP000016568">
    <property type="component" value="Unassembled WGS sequence"/>
</dbReference>
<dbReference type="eggNOG" id="COG2771">
    <property type="taxonomic scope" value="Bacteria"/>
</dbReference>
<dbReference type="AlphaFoldDB" id="U2YBK4"/>
<keyword evidence="3" id="KW-1185">Reference proteome</keyword>
<dbReference type="InterPro" id="IPR036388">
    <property type="entry name" value="WH-like_DNA-bd_sf"/>
</dbReference>
<gene>
    <name evidence="2" type="ORF">NT2_12_01160</name>
</gene>
<organism evidence="2 3">
    <name type="scientific">Caenibius tardaugens NBRC 16725</name>
    <dbReference type="NCBI Taxonomy" id="1219035"/>
    <lineage>
        <taxon>Bacteria</taxon>
        <taxon>Pseudomonadati</taxon>
        <taxon>Pseudomonadota</taxon>
        <taxon>Alphaproteobacteria</taxon>
        <taxon>Sphingomonadales</taxon>
        <taxon>Erythrobacteraceae</taxon>
        <taxon>Caenibius</taxon>
    </lineage>
</organism>
<protein>
    <recommendedName>
        <fullName evidence="1">HTH luxR-type domain-containing protein</fullName>
    </recommendedName>
</protein>
<dbReference type="InterPro" id="IPR016032">
    <property type="entry name" value="Sig_transdc_resp-reg_C-effctor"/>
</dbReference>
<dbReference type="GO" id="GO:0006355">
    <property type="term" value="P:regulation of DNA-templated transcription"/>
    <property type="evidence" value="ECO:0007669"/>
    <property type="project" value="InterPro"/>
</dbReference>
<reference evidence="2 3" key="1">
    <citation type="submission" date="2013-09" db="EMBL/GenBank/DDBJ databases">
        <title>Whole genome shotgun sequence of Novosphingobium tardaugens NBRC 16725.</title>
        <authorList>
            <person name="Isaki S."/>
            <person name="Hosoyama A."/>
            <person name="Tsuchikane K."/>
            <person name="Katsumata H."/>
            <person name="Ando Y."/>
            <person name="Yamazaki S."/>
            <person name="Fujita N."/>
        </authorList>
    </citation>
    <scope>NUCLEOTIDE SEQUENCE [LARGE SCALE GENOMIC DNA]</scope>
    <source>
        <strain evidence="2 3">NBRC 16725</strain>
    </source>
</reference>
<dbReference type="Gene3D" id="1.10.10.10">
    <property type="entry name" value="Winged helix-like DNA-binding domain superfamily/Winged helix DNA-binding domain"/>
    <property type="match status" value="1"/>
</dbReference>
<dbReference type="SUPFAM" id="SSF46894">
    <property type="entry name" value="C-terminal effector domain of the bipartite response regulators"/>
    <property type="match status" value="1"/>
</dbReference>
<dbReference type="OrthoDB" id="7425190at2"/>
<dbReference type="SMART" id="SM00421">
    <property type="entry name" value="HTH_LUXR"/>
    <property type="match status" value="1"/>
</dbReference>
<dbReference type="EMBL" id="BASZ01000012">
    <property type="protein sequence ID" value="GAD50856.1"/>
    <property type="molecule type" value="Genomic_DNA"/>
</dbReference>
<evidence type="ECO:0000313" key="3">
    <source>
        <dbReference type="Proteomes" id="UP000016568"/>
    </source>
</evidence>
<dbReference type="InterPro" id="IPR000792">
    <property type="entry name" value="Tscrpt_reg_LuxR_C"/>
</dbReference>
<comment type="caution">
    <text evidence="2">The sequence shown here is derived from an EMBL/GenBank/DDBJ whole genome shotgun (WGS) entry which is preliminary data.</text>
</comment>